<dbReference type="RefSeq" id="WP_114999383.1">
    <property type="nucleotide sequence ID" value="NZ_RHPN01000021.1"/>
</dbReference>
<dbReference type="GO" id="GO:0016779">
    <property type="term" value="F:nucleotidyltransferase activity"/>
    <property type="evidence" value="ECO:0007669"/>
    <property type="project" value="UniProtKB-ARBA"/>
</dbReference>
<accession>A0A376G8G9</accession>
<dbReference type="EMBL" id="UFXS01000001">
    <property type="protein sequence ID" value="STD54846.1"/>
    <property type="molecule type" value="Genomic_DNA"/>
</dbReference>
<evidence type="ECO:0000313" key="4">
    <source>
        <dbReference type="EMBL" id="STD54846.1"/>
    </source>
</evidence>
<keyword evidence="2" id="KW-0012">Acyltransferase</keyword>
<evidence type="ECO:0000313" key="5">
    <source>
        <dbReference type="Proteomes" id="UP000254737"/>
    </source>
</evidence>
<organism evidence="4 5">
    <name type="scientific">Empedobacter falsenii</name>
    <dbReference type="NCBI Taxonomy" id="343874"/>
    <lineage>
        <taxon>Bacteria</taxon>
        <taxon>Pseudomonadati</taxon>
        <taxon>Bacteroidota</taxon>
        <taxon>Flavobacteriia</taxon>
        <taxon>Flavobacteriales</taxon>
        <taxon>Weeksellaceae</taxon>
        <taxon>Empedobacter</taxon>
    </lineage>
</organism>
<dbReference type="Pfam" id="PF13562">
    <property type="entry name" value="NTP_transf_4"/>
    <property type="match status" value="1"/>
</dbReference>
<evidence type="ECO:0000256" key="1">
    <source>
        <dbReference type="ARBA" id="ARBA00022679"/>
    </source>
</evidence>
<dbReference type="AlphaFoldDB" id="A0A376G8G9"/>
<dbReference type="PANTHER" id="PTHR43584:SF9">
    <property type="entry name" value="TRANSFERASE HEXAPEPTIDE REPEAT CONTAINING PROTEIN"/>
    <property type="match status" value="1"/>
</dbReference>
<reference evidence="3 6" key="2">
    <citation type="submission" date="2018-10" db="EMBL/GenBank/DDBJ databases">
        <title>Transmission dynamics of multidrug resistant bacteria on intensive care unit surfaces.</title>
        <authorList>
            <person name="D'Souza A.W."/>
            <person name="Potter R.F."/>
            <person name="Wallace M."/>
            <person name="Shupe A."/>
            <person name="Patel S."/>
            <person name="Sun S."/>
            <person name="Gul D."/>
            <person name="Kwon J.H."/>
            <person name="Andleeb S."/>
            <person name="Burnham C.-A.D."/>
            <person name="Dantas G."/>
        </authorList>
    </citation>
    <scope>NUCLEOTIDE SEQUENCE [LARGE SCALE GENOMIC DNA]</scope>
    <source>
        <strain evidence="3 6">WF_348</strain>
    </source>
</reference>
<dbReference type="InterPro" id="IPR011004">
    <property type="entry name" value="Trimer_LpxA-like_sf"/>
</dbReference>
<proteinExistence type="predicted"/>
<dbReference type="Gene3D" id="2.160.10.10">
    <property type="entry name" value="Hexapeptide repeat proteins"/>
    <property type="match status" value="1"/>
</dbReference>
<name>A0A376G8G9_9FLAO</name>
<dbReference type="CDD" id="cd05635">
    <property type="entry name" value="LbH_unknown"/>
    <property type="match status" value="1"/>
</dbReference>
<dbReference type="InterPro" id="IPR050065">
    <property type="entry name" value="GlmU-like"/>
</dbReference>
<dbReference type="Proteomes" id="UP000267844">
    <property type="component" value="Unassembled WGS sequence"/>
</dbReference>
<dbReference type="GO" id="GO:0016746">
    <property type="term" value="F:acyltransferase activity"/>
    <property type="evidence" value="ECO:0007669"/>
    <property type="project" value="UniProtKB-KW"/>
</dbReference>
<dbReference type="Proteomes" id="UP000254737">
    <property type="component" value="Unassembled WGS sequence"/>
</dbReference>
<evidence type="ECO:0000313" key="3">
    <source>
        <dbReference type="EMBL" id="RRT90104.1"/>
    </source>
</evidence>
<dbReference type="InterPro" id="IPR023917">
    <property type="entry name" value="Bifunctiontional_GlmU_bac-type"/>
</dbReference>
<dbReference type="NCBIfam" id="TIGR03991">
    <property type="entry name" value="alt_bact_glmU"/>
    <property type="match status" value="1"/>
</dbReference>
<evidence type="ECO:0000313" key="6">
    <source>
        <dbReference type="Proteomes" id="UP000267844"/>
    </source>
</evidence>
<reference evidence="4 5" key="1">
    <citation type="submission" date="2018-06" db="EMBL/GenBank/DDBJ databases">
        <authorList>
            <consortium name="Pathogen Informatics"/>
            <person name="Doyle S."/>
        </authorList>
    </citation>
    <scope>NUCLEOTIDE SEQUENCE [LARGE SCALE GENOMIC DNA]</scope>
    <source>
        <strain evidence="4 5">NCTC13456</strain>
    </source>
</reference>
<dbReference type="STRING" id="343874.GCA_000805695_02353"/>
<dbReference type="SUPFAM" id="SSF51161">
    <property type="entry name" value="Trimeric LpxA-like enzymes"/>
    <property type="match status" value="1"/>
</dbReference>
<keyword evidence="1 4" id="KW-0808">Transferase</keyword>
<evidence type="ECO:0000256" key="2">
    <source>
        <dbReference type="ARBA" id="ARBA00023315"/>
    </source>
</evidence>
<gene>
    <name evidence="3" type="ORF">EGI89_10230</name>
    <name evidence="4" type="ORF">NCTC13456_01228</name>
</gene>
<protein>
    <submittedName>
        <fullName evidence="3">Glucose-1-phosphate thymidylyltransferase</fullName>
    </submittedName>
    <submittedName>
        <fullName evidence="4">UDP-N-acetylglucosamine diphosphorylase/glucosamine-1-phosphate N-acetyltransferase</fullName>
    </submittedName>
</protein>
<dbReference type="PANTHER" id="PTHR43584">
    <property type="entry name" value="NUCLEOTIDYL TRANSFERASE"/>
    <property type="match status" value="1"/>
</dbReference>
<sequence>MNIVLFDGEEWEDFLPLTFTRPVAALRMGILSFAERWEKILNTEVSYQTKPYLQEKFPAKLQTENTFINPTFFPNEKLIEAIKNLKPNQTLIFNNQLVAVKSTEETPKITSDIIQFEDEVIHLQHSWDLFTYNFQAIEFDFDLVTKGRTSQSISTTNQVLAPEKIFIEEGAKVEFSILNASEGPIYIGKDAEIMEGSMIRGGLALCEHAKINMGAKIYAGCTIGPFCKVGGELNNSILIAYSNKGHDGFLGNSVIGEWCNLGADTNNSNLKNNYAEVKLWSYNQKRFVKTGLQFCGLIMGDYAKSAINTQFNTGTVVGVCANVFQSGFPPNMIKHYSWGGQSDAPVFNFDKACEAAEKMMERRKIAFTLADKRILEHIFNLNNN</sequence>
<dbReference type="EMBL" id="RHPO01000021">
    <property type="protein sequence ID" value="RRT90104.1"/>
    <property type="molecule type" value="Genomic_DNA"/>
</dbReference>